<keyword evidence="1 4" id="KW-0378">Hydrolase</keyword>
<dbReference type="Pfam" id="PF00561">
    <property type="entry name" value="Abhydrolase_1"/>
    <property type="match status" value="1"/>
</dbReference>
<dbReference type="GO" id="GO:0016020">
    <property type="term" value="C:membrane"/>
    <property type="evidence" value="ECO:0007669"/>
    <property type="project" value="TreeGrafter"/>
</dbReference>
<protein>
    <submittedName>
        <fullName evidence="4">Alpha/beta hydrolase</fullName>
    </submittedName>
</protein>
<evidence type="ECO:0000313" key="4">
    <source>
        <dbReference type="EMBL" id="TXI52499.1"/>
    </source>
</evidence>
<dbReference type="GO" id="GO:0016787">
    <property type="term" value="F:hydrolase activity"/>
    <property type="evidence" value="ECO:0007669"/>
    <property type="project" value="UniProtKB-KW"/>
</dbReference>
<dbReference type="InterPro" id="IPR000073">
    <property type="entry name" value="AB_hydrolase_1"/>
</dbReference>
<feature type="compositionally biased region" description="Polar residues" evidence="2">
    <location>
        <begin position="14"/>
        <end position="31"/>
    </location>
</feature>
<accession>A0A5C7XSL1</accession>
<sequence length="366" mass="39137">MQAAAENPTPAEPRQTQPVTAVDSPQRNSAEQPRRSSEMIHQPVIDSHDHDLHHRGYTARTVLTNDGVGLSVRDYGRSDAAHTVVLLHGFCLTGMAWDLQIRHLRRQWGEQVRIISYDHRGHGDSAAAPIGTYRIEQLAADLAEVLAALDVSGPVTLAGHSMGGMTALAYLGRHRSQRPINPAALILVSTAAGRLGERGLGHLLASPGPRLLYGLVRHTPQPFTDDVIRLLVQPICKAVTRLGGYGSTAKDALVTVSAAAINDTPLATKVGFLPALQTYDQYGTLASIEASTTVISGGADRLTPPEHGRDLAAGIPNARLLHRPTAGHMLLHEAPQLVSAAISASIARTAPTRPLTQPRRRLAVVQ</sequence>
<comment type="caution">
    <text evidence="4">The sequence shown here is derived from an EMBL/GenBank/DDBJ whole genome shotgun (WGS) entry which is preliminary data.</text>
</comment>
<evidence type="ECO:0000256" key="2">
    <source>
        <dbReference type="SAM" id="MobiDB-lite"/>
    </source>
</evidence>
<dbReference type="EMBL" id="SSGD01000125">
    <property type="protein sequence ID" value="TXI52499.1"/>
    <property type="molecule type" value="Genomic_DNA"/>
</dbReference>
<evidence type="ECO:0000313" key="5">
    <source>
        <dbReference type="Proteomes" id="UP000321797"/>
    </source>
</evidence>
<dbReference type="Proteomes" id="UP000321797">
    <property type="component" value="Unassembled WGS sequence"/>
</dbReference>
<dbReference type="PANTHER" id="PTHR43798:SF31">
    <property type="entry name" value="AB HYDROLASE SUPERFAMILY PROTEIN YCLE"/>
    <property type="match status" value="1"/>
</dbReference>
<feature type="domain" description="AB hydrolase-1" evidence="3">
    <location>
        <begin position="83"/>
        <end position="335"/>
    </location>
</feature>
<feature type="region of interest" description="Disordered" evidence="2">
    <location>
        <begin position="1"/>
        <end position="38"/>
    </location>
</feature>
<dbReference type="InterPro" id="IPR029058">
    <property type="entry name" value="AB_hydrolase_fold"/>
</dbReference>
<reference evidence="4 5" key="1">
    <citation type="submission" date="2018-09" db="EMBL/GenBank/DDBJ databases">
        <title>Metagenome Assembled Genomes from an Advanced Water Purification Facility.</title>
        <authorList>
            <person name="Stamps B.W."/>
            <person name="Spear J.R."/>
        </authorList>
    </citation>
    <scope>NUCLEOTIDE SEQUENCE [LARGE SCALE GENOMIC DNA]</scope>
    <source>
        <strain evidence="4">Bin_29_2</strain>
    </source>
</reference>
<dbReference type="SUPFAM" id="SSF53474">
    <property type="entry name" value="alpha/beta-Hydrolases"/>
    <property type="match status" value="1"/>
</dbReference>
<proteinExistence type="predicted"/>
<name>A0A5C7XSL1_9MYCO</name>
<dbReference type="PANTHER" id="PTHR43798">
    <property type="entry name" value="MONOACYLGLYCEROL LIPASE"/>
    <property type="match status" value="1"/>
</dbReference>
<gene>
    <name evidence="4" type="ORF">E6Q54_18150</name>
</gene>
<organism evidence="4 5">
    <name type="scientific">Mycolicibacter arupensis</name>
    <dbReference type="NCBI Taxonomy" id="342002"/>
    <lineage>
        <taxon>Bacteria</taxon>
        <taxon>Bacillati</taxon>
        <taxon>Actinomycetota</taxon>
        <taxon>Actinomycetes</taxon>
        <taxon>Mycobacteriales</taxon>
        <taxon>Mycobacteriaceae</taxon>
        <taxon>Mycolicibacter</taxon>
    </lineage>
</organism>
<dbReference type="AlphaFoldDB" id="A0A5C7XSL1"/>
<dbReference type="Gene3D" id="3.40.50.1820">
    <property type="entry name" value="alpha/beta hydrolase"/>
    <property type="match status" value="1"/>
</dbReference>
<evidence type="ECO:0000259" key="3">
    <source>
        <dbReference type="Pfam" id="PF00561"/>
    </source>
</evidence>
<evidence type="ECO:0000256" key="1">
    <source>
        <dbReference type="ARBA" id="ARBA00022801"/>
    </source>
</evidence>
<dbReference type="InterPro" id="IPR050266">
    <property type="entry name" value="AB_hydrolase_sf"/>
</dbReference>